<evidence type="ECO:0000259" key="10">
    <source>
        <dbReference type="Pfam" id="PF05140"/>
    </source>
</evidence>
<keyword evidence="3" id="KW-0201">Cytochrome c-type biogenesis</keyword>
<keyword evidence="6" id="KW-0175">Coiled coil</keyword>
<evidence type="ECO:0000256" key="3">
    <source>
        <dbReference type="ARBA" id="ARBA00022748"/>
    </source>
</evidence>
<evidence type="ECO:0000256" key="7">
    <source>
        <dbReference type="SAM" id="MobiDB-lite"/>
    </source>
</evidence>
<evidence type="ECO:0000256" key="6">
    <source>
        <dbReference type="SAM" id="Coils"/>
    </source>
</evidence>
<dbReference type="STRING" id="1891926.Fuma_05758"/>
<dbReference type="InterPro" id="IPR007816">
    <property type="entry name" value="ResB-like_domain"/>
</dbReference>
<dbReference type="GO" id="GO:0017004">
    <property type="term" value="P:cytochrome complex assembly"/>
    <property type="evidence" value="ECO:0007669"/>
    <property type="project" value="UniProtKB-KW"/>
</dbReference>
<feature type="domain" description="Cytochrome c assembly protein" evidence="9">
    <location>
        <begin position="1207"/>
        <end position="1410"/>
    </location>
</feature>
<feature type="transmembrane region" description="Helical" evidence="8">
    <location>
        <begin position="31"/>
        <end position="56"/>
    </location>
</feature>
<evidence type="ECO:0000256" key="5">
    <source>
        <dbReference type="ARBA" id="ARBA00023136"/>
    </source>
</evidence>
<dbReference type="GO" id="GO:0020037">
    <property type="term" value="F:heme binding"/>
    <property type="evidence" value="ECO:0007669"/>
    <property type="project" value="InterPro"/>
</dbReference>
<evidence type="ECO:0000256" key="4">
    <source>
        <dbReference type="ARBA" id="ARBA00022989"/>
    </source>
</evidence>
<feature type="transmembrane region" description="Helical" evidence="8">
    <location>
        <begin position="178"/>
        <end position="197"/>
    </location>
</feature>
<feature type="transmembrane region" description="Helical" evidence="8">
    <location>
        <begin position="63"/>
        <end position="85"/>
    </location>
</feature>
<protein>
    <submittedName>
        <fullName evidence="11">Cytochrome c biogenesis protein CcsA</fullName>
    </submittedName>
</protein>
<dbReference type="Pfam" id="PF01578">
    <property type="entry name" value="Cytochrom_C_asm"/>
    <property type="match status" value="1"/>
</dbReference>
<keyword evidence="4 8" id="KW-1133">Transmembrane helix</keyword>
<evidence type="ECO:0000313" key="11">
    <source>
        <dbReference type="EMBL" id="APZ96090.1"/>
    </source>
</evidence>
<feature type="transmembrane region" description="Helical" evidence="8">
    <location>
        <begin position="1382"/>
        <end position="1400"/>
    </location>
</feature>
<feature type="coiled-coil region" evidence="6">
    <location>
        <begin position="803"/>
        <end position="838"/>
    </location>
</feature>
<feature type="transmembrane region" description="Helical" evidence="8">
    <location>
        <begin position="139"/>
        <end position="158"/>
    </location>
</feature>
<feature type="region of interest" description="Disordered" evidence="7">
    <location>
        <begin position="572"/>
        <end position="592"/>
    </location>
</feature>
<dbReference type="RefSeq" id="WP_077027162.1">
    <property type="nucleotide sequence ID" value="NZ_CP017641.1"/>
</dbReference>
<feature type="transmembrane region" description="Helical" evidence="8">
    <location>
        <begin position="1358"/>
        <end position="1375"/>
    </location>
</feature>
<feature type="transmembrane region" description="Helical" evidence="8">
    <location>
        <begin position="1321"/>
        <end position="1343"/>
    </location>
</feature>
<accession>A0A1P8WPW2</accession>
<dbReference type="PANTHER" id="PTHR30071">
    <property type="entry name" value="HEME EXPORTER PROTEIN C"/>
    <property type="match status" value="1"/>
</dbReference>
<evidence type="ECO:0000256" key="1">
    <source>
        <dbReference type="ARBA" id="ARBA00004141"/>
    </source>
</evidence>
<feature type="transmembrane region" description="Helical" evidence="8">
    <location>
        <begin position="105"/>
        <end position="127"/>
    </location>
</feature>
<name>A0A1P8WPW2_9PLAN</name>
<feature type="transmembrane region" description="Helical" evidence="8">
    <location>
        <begin position="1275"/>
        <end position="1301"/>
    </location>
</feature>
<feature type="transmembrane region" description="Helical" evidence="8">
    <location>
        <begin position="1154"/>
        <end position="1171"/>
    </location>
</feature>
<evidence type="ECO:0000256" key="2">
    <source>
        <dbReference type="ARBA" id="ARBA00022692"/>
    </source>
</evidence>
<reference evidence="11 12" key="1">
    <citation type="journal article" date="2016" name="Front. Microbiol.">
        <title>Fuerstia marisgermanicae gen. nov., sp. nov., an Unusual Member of the Phylum Planctomycetes from the German Wadden Sea.</title>
        <authorList>
            <person name="Kohn T."/>
            <person name="Heuer A."/>
            <person name="Jogler M."/>
            <person name="Vollmers J."/>
            <person name="Boedeker C."/>
            <person name="Bunk B."/>
            <person name="Rast P."/>
            <person name="Borchert D."/>
            <person name="Glockner I."/>
            <person name="Freese H.M."/>
            <person name="Klenk H.P."/>
            <person name="Overmann J."/>
            <person name="Kaster A.K."/>
            <person name="Rohde M."/>
            <person name="Wiegand S."/>
            <person name="Jogler C."/>
        </authorList>
    </citation>
    <scope>NUCLEOTIDE SEQUENCE [LARGE SCALE GENOMIC DNA]</scope>
    <source>
        <strain evidence="11 12">NH11</strain>
    </source>
</reference>
<evidence type="ECO:0000259" key="9">
    <source>
        <dbReference type="Pfam" id="PF01578"/>
    </source>
</evidence>
<feature type="transmembrane region" description="Helical" evidence="8">
    <location>
        <begin position="1178"/>
        <end position="1197"/>
    </location>
</feature>
<keyword evidence="2 8" id="KW-0812">Transmembrane</keyword>
<dbReference type="Pfam" id="PF05140">
    <property type="entry name" value="ResB"/>
    <property type="match status" value="1"/>
</dbReference>
<gene>
    <name evidence="11" type="primary">ccsA</name>
    <name evidence="11" type="ORF">Fuma_05758</name>
</gene>
<keyword evidence="5 8" id="KW-0472">Membrane</keyword>
<dbReference type="InterPro" id="IPR002541">
    <property type="entry name" value="Cyt_c_assembly"/>
</dbReference>
<feature type="transmembrane region" description="Helical" evidence="8">
    <location>
        <begin position="270"/>
        <end position="290"/>
    </location>
</feature>
<organism evidence="11 12">
    <name type="scientific">Fuerstiella marisgermanici</name>
    <dbReference type="NCBI Taxonomy" id="1891926"/>
    <lineage>
        <taxon>Bacteria</taxon>
        <taxon>Pseudomonadati</taxon>
        <taxon>Planctomycetota</taxon>
        <taxon>Planctomycetia</taxon>
        <taxon>Planctomycetales</taxon>
        <taxon>Planctomycetaceae</taxon>
        <taxon>Fuerstiella</taxon>
    </lineage>
</organism>
<feature type="transmembrane region" description="Helical" evidence="8">
    <location>
        <begin position="209"/>
        <end position="229"/>
    </location>
</feature>
<feature type="transmembrane region" description="Helical" evidence="8">
    <location>
        <begin position="241"/>
        <end position="263"/>
    </location>
</feature>
<dbReference type="OrthoDB" id="9814290at2"/>
<feature type="transmembrane region" description="Helical" evidence="8">
    <location>
        <begin position="1209"/>
        <end position="1227"/>
    </location>
</feature>
<evidence type="ECO:0000256" key="8">
    <source>
        <dbReference type="SAM" id="Phobius"/>
    </source>
</evidence>
<feature type="domain" description="ResB-like" evidence="10">
    <location>
        <begin position="459"/>
        <end position="526"/>
    </location>
</feature>
<feature type="transmembrane region" description="Helical" evidence="8">
    <location>
        <begin position="1234"/>
        <end position="1255"/>
    </location>
</feature>
<dbReference type="Proteomes" id="UP000187735">
    <property type="component" value="Chromosome"/>
</dbReference>
<comment type="subcellular location">
    <subcellularLocation>
        <location evidence="1">Membrane</location>
        <topology evidence="1">Multi-pass membrane protein</topology>
    </subcellularLocation>
</comment>
<feature type="transmembrane region" description="Helical" evidence="8">
    <location>
        <begin position="1420"/>
        <end position="1441"/>
    </location>
</feature>
<dbReference type="InterPro" id="IPR045062">
    <property type="entry name" value="Cyt_c_biogenesis_CcsA/CcmC"/>
</dbReference>
<dbReference type="EMBL" id="CP017641">
    <property type="protein sequence ID" value="APZ96090.1"/>
    <property type="molecule type" value="Genomic_DNA"/>
</dbReference>
<proteinExistence type="predicted"/>
<sequence length="1452" mass="160348">MSSTALPGDLSSRERASAGEDSITAFTWKCIYALASLKLTCVMFLLGMFVVFVGSLAQARRDVWLVVGQYFRTYVAWIDVADFFPPSMFPSLVDYDWNSLGALRMIPFPGGWTIGWIMLANLTAAHLLRFKIRAVGGKFAAGIGIAALGILLTAAVVITGNQQTGVEHGDSVLSPMQIWYLMLGVLGVASVVPLAVAFTKSSVSKPERILLGVIGVLLGGVLAYFVIGGEDARLNLSSMRILWQLLKGTACAVVMLIGSNLLFGKRGGIVLLHVGVALLMFSELQVGFYAKENMLTLQEGQTSSFMRDTRERELAIVHRDGDEEHVTAIPEARLVAAGEATDAEDKIIPLKDLPFVVRVESFLRNSRLRPMLPDDDKQATSGLGTFAAPVEIDPVTGMDDSHDMSSLRITLLDAESGKELDTLLCAQDVSEMRSVPIAEQATVGDDDYQFYLRFQRNYKDYEVELLDVSRTNYVGSATPRDYRSKIVIRDSETGEAEEYALWMNNPLRYKGETFYQSGYNELPNGTEMTTLSVVRNTGWMLPYIACMIVAVGMFAQFGQTLGRYLSRLDRTGDPSPRPVVDGGASSLPEGIRGSSASEAAAVALAKVAAKENEEPEQKSIWPIVVPIFLVLLSAGWLAGKTRTPKPNPDSMNLYGFAQIPVAWKGRAQPVDSFARTQLLMTSHKSTFRGELSAGELDHPEKREEILAAVAKYWPSVDAEELEDFSGEYNDWIERIMKDTSSGREAVEERMRDIMVERMPAVRWFLDVAARPELAKRHRIIKIDDDQVLSLLGLEKRAGLTYSVDEVQENLEELQDINREGLKLEMADQQHRMTQLQRRVVELFRTVGRVDSLQNIFLVRDSESLLDSVVKAWWVLNRLGDSPAIMAVPTGSENEQRSWETLIAASALRNVSKEFRDADLDSRDQVENYVSNVLPRKLVTDAVAGSVAILKSSEAAKAKDAGEEMAADAVTTKAKAAAESMEDPFLKKVLTIIGDAEPEETAEQMLADVSDDEVRQIASERISSEMFQVFEELRQNGSDKRLATIRTNLQAVGGDDEAELAVRMNSELLKVVLDDLDKRVGGLIYGDDGFEAFEQGSESMINILTAWREGDVQSFNSNVSEYREYLSAHPLPHVNASLVSEEAFFNYFEPFMKAIYLYLPVMVLSFLSWIVWPKTLRRSAFWLMGLAFVVHTVALLMRMHISGRPPVTNLYSSAIFIGWAVVGAGFFVEKLLKNGIGNILGASVGMATLVIAHYLARDEGDTMGVMQAVLDTTFWLATHVVCITLGYAATFLAGAMAIAYCFMANFGGPKAKADLPKLGKMIYGVLCFAVFFSLVGTVLGGLWADDSWGRFWGWDPKENGAMLIVMWNALILHARWDKMIRDYGTAVLAMFGNIVTAWSWFGVNELKAGLHTYGFTEGRLLALLVFMSLQTIIIAGAMIPAIGKSANDRIEPV</sequence>
<dbReference type="PANTHER" id="PTHR30071:SF1">
    <property type="entry name" value="CYTOCHROME B_B6 PROTEIN-RELATED"/>
    <property type="match status" value="1"/>
</dbReference>
<dbReference type="GO" id="GO:0005886">
    <property type="term" value="C:plasma membrane"/>
    <property type="evidence" value="ECO:0007669"/>
    <property type="project" value="TreeGrafter"/>
</dbReference>
<keyword evidence="12" id="KW-1185">Reference proteome</keyword>
<dbReference type="KEGG" id="fmr:Fuma_05758"/>
<evidence type="ECO:0000313" key="12">
    <source>
        <dbReference type="Proteomes" id="UP000187735"/>
    </source>
</evidence>